<sequence length="156" mass="18229">MGDDIIKGFYGADKSSLPNKYMTIAPEEINEDVKNKVMELEILAGALAERFQARYADQFEAQKKRNFSVWVSRDLDGDEISTLTADCCLEKEYRSQLAVNYNDPAEDNDFYEATITLWHYRRGFFRNSAALYDESKNDLEEDLENTLKRLLRQKFR</sequence>
<reference evidence="2" key="1">
    <citation type="submission" date="2020-06" db="EMBL/GenBank/DDBJ databases">
        <title>Isolation of Planomicrobium glaciei.</title>
        <authorList>
            <person name="Malisova L."/>
            <person name="Safrankova R."/>
            <person name="Jakubu V."/>
            <person name="Spanelova P."/>
        </authorList>
    </citation>
    <scope>NUCLEOTIDE SEQUENCE [LARGE SCALE GENOMIC DNA]</scope>
    <source>
        <strain evidence="2">NRL-ATB46093</strain>
    </source>
</reference>
<evidence type="ECO:0000313" key="1">
    <source>
        <dbReference type="EMBL" id="QKX52469.1"/>
    </source>
</evidence>
<proteinExistence type="predicted"/>
<dbReference type="EMBL" id="CP051177">
    <property type="protein sequence ID" value="QKX52469.1"/>
    <property type="molecule type" value="Genomic_DNA"/>
</dbReference>
<protein>
    <submittedName>
        <fullName evidence="1">Uncharacterized protein</fullName>
    </submittedName>
</protein>
<organism evidence="1 2">
    <name type="scientific">Planococcus glaciei</name>
    <dbReference type="NCBI Taxonomy" id="459472"/>
    <lineage>
        <taxon>Bacteria</taxon>
        <taxon>Bacillati</taxon>
        <taxon>Bacillota</taxon>
        <taxon>Bacilli</taxon>
        <taxon>Bacillales</taxon>
        <taxon>Caryophanaceae</taxon>
        <taxon>Planococcus</taxon>
    </lineage>
</organism>
<dbReference type="AlphaFoldDB" id="A0A7H8QF02"/>
<accession>A0A7H8QF02</accession>
<keyword evidence="2" id="KW-1185">Reference proteome</keyword>
<dbReference type="RefSeq" id="WP_051413717.1">
    <property type="nucleotide sequence ID" value="NZ_CP051177.1"/>
</dbReference>
<evidence type="ECO:0000313" key="2">
    <source>
        <dbReference type="Proteomes" id="UP000509222"/>
    </source>
</evidence>
<dbReference type="Proteomes" id="UP000509222">
    <property type="component" value="Chromosome"/>
</dbReference>
<gene>
    <name evidence="1" type="ORF">HF394_18835</name>
</gene>
<name>A0A7H8QF02_9BACL</name>